<proteinExistence type="predicted"/>
<dbReference type="Pfam" id="PF00590">
    <property type="entry name" value="TP_methylase"/>
    <property type="match status" value="1"/>
</dbReference>
<reference evidence="9" key="1">
    <citation type="journal article" date="2019" name="Int. J. Syst. Evol. Microbiol.">
        <title>The Global Catalogue of Microorganisms (GCM) 10K type strain sequencing project: providing services to taxonomists for standard genome sequencing and annotation.</title>
        <authorList>
            <consortium name="The Broad Institute Genomics Platform"/>
            <consortium name="The Broad Institute Genome Sequencing Center for Infectious Disease"/>
            <person name="Wu L."/>
            <person name="Ma J."/>
        </authorList>
    </citation>
    <scope>NUCLEOTIDE SEQUENCE [LARGE SCALE GENOMIC DNA]</scope>
    <source>
        <strain evidence="9">JCM 16961</strain>
    </source>
</reference>
<dbReference type="CDD" id="cd11642">
    <property type="entry name" value="SUMT"/>
    <property type="match status" value="1"/>
</dbReference>
<evidence type="ECO:0000256" key="6">
    <source>
        <dbReference type="SAM" id="MobiDB-lite"/>
    </source>
</evidence>
<dbReference type="SUPFAM" id="SSF53790">
    <property type="entry name" value="Tetrapyrrole methylase"/>
    <property type="match status" value="1"/>
</dbReference>
<comment type="caution">
    <text evidence="8">The sequence shown here is derived from an EMBL/GenBank/DDBJ whole genome shotgun (WGS) entry which is preliminary data.</text>
</comment>
<keyword evidence="3" id="KW-0808">Transferase</keyword>
<name>A0ABP7DV34_9MICC</name>
<dbReference type="EMBL" id="BAABCJ010000006">
    <property type="protein sequence ID" value="GAA3710325.1"/>
    <property type="molecule type" value="Genomic_DNA"/>
</dbReference>
<feature type="compositionally biased region" description="Pro residues" evidence="6">
    <location>
        <begin position="274"/>
        <end position="288"/>
    </location>
</feature>
<evidence type="ECO:0000259" key="7">
    <source>
        <dbReference type="Pfam" id="PF00590"/>
    </source>
</evidence>
<dbReference type="NCBIfam" id="TIGR01469">
    <property type="entry name" value="cobA_cysG_Cterm"/>
    <property type="match status" value="1"/>
</dbReference>
<organism evidence="8 9">
    <name type="scientific">Zhihengliuella alba</name>
    <dbReference type="NCBI Taxonomy" id="547018"/>
    <lineage>
        <taxon>Bacteria</taxon>
        <taxon>Bacillati</taxon>
        <taxon>Actinomycetota</taxon>
        <taxon>Actinomycetes</taxon>
        <taxon>Micrococcales</taxon>
        <taxon>Micrococcaceae</taxon>
        <taxon>Zhihengliuella</taxon>
    </lineage>
</organism>
<feature type="region of interest" description="Disordered" evidence="6">
    <location>
        <begin position="1"/>
        <end position="22"/>
    </location>
</feature>
<keyword evidence="9" id="KW-1185">Reference proteome</keyword>
<dbReference type="PANTHER" id="PTHR45790">
    <property type="entry name" value="SIROHEME SYNTHASE-RELATED"/>
    <property type="match status" value="1"/>
</dbReference>
<feature type="compositionally biased region" description="Pro residues" evidence="6">
    <location>
        <begin position="1"/>
        <end position="11"/>
    </location>
</feature>
<dbReference type="InterPro" id="IPR014776">
    <property type="entry name" value="4pyrrole_Mease_sub2"/>
</dbReference>
<evidence type="ECO:0000256" key="3">
    <source>
        <dbReference type="ARBA" id="ARBA00022679"/>
    </source>
</evidence>
<gene>
    <name evidence="8" type="ORF">GCM10022377_24910</name>
</gene>
<evidence type="ECO:0000256" key="1">
    <source>
        <dbReference type="ARBA" id="ARBA00012162"/>
    </source>
</evidence>
<dbReference type="InterPro" id="IPR014777">
    <property type="entry name" value="4pyrrole_Mease_sub1"/>
</dbReference>
<protein>
    <recommendedName>
        <fullName evidence="1">uroporphyrinogen-III C-methyltransferase</fullName>
        <ecNumber evidence="1">2.1.1.107</ecNumber>
    </recommendedName>
</protein>
<dbReference type="Proteomes" id="UP001501536">
    <property type="component" value="Unassembled WGS sequence"/>
</dbReference>
<keyword evidence="4" id="KW-0949">S-adenosyl-L-methionine</keyword>
<dbReference type="InterPro" id="IPR050161">
    <property type="entry name" value="Siro_Cobalamin_biosynth"/>
</dbReference>
<keyword evidence="5" id="KW-0627">Porphyrin biosynthesis</keyword>
<dbReference type="Gene3D" id="3.30.950.10">
    <property type="entry name" value="Methyltransferase, Cobalt-precorrin-4 Transmethylase, Domain 2"/>
    <property type="match status" value="1"/>
</dbReference>
<feature type="region of interest" description="Disordered" evidence="6">
    <location>
        <begin position="253"/>
        <end position="288"/>
    </location>
</feature>
<dbReference type="InterPro" id="IPR035996">
    <property type="entry name" value="4pyrrol_Methylase_sf"/>
</dbReference>
<dbReference type="InterPro" id="IPR006366">
    <property type="entry name" value="CobA/CysG_C"/>
</dbReference>
<evidence type="ECO:0000313" key="9">
    <source>
        <dbReference type="Proteomes" id="UP001501536"/>
    </source>
</evidence>
<dbReference type="Gene3D" id="3.40.1010.10">
    <property type="entry name" value="Cobalt-precorrin-4 Transmethylase, Domain 1"/>
    <property type="match status" value="1"/>
</dbReference>
<evidence type="ECO:0000256" key="2">
    <source>
        <dbReference type="ARBA" id="ARBA00022603"/>
    </source>
</evidence>
<dbReference type="NCBIfam" id="NF004790">
    <property type="entry name" value="PRK06136.1"/>
    <property type="match status" value="1"/>
</dbReference>
<evidence type="ECO:0000313" key="8">
    <source>
        <dbReference type="EMBL" id="GAA3710325.1"/>
    </source>
</evidence>
<dbReference type="PANTHER" id="PTHR45790:SF3">
    <property type="entry name" value="S-ADENOSYL-L-METHIONINE-DEPENDENT UROPORPHYRINOGEN III METHYLTRANSFERASE, CHLOROPLASTIC"/>
    <property type="match status" value="1"/>
</dbReference>
<sequence>MSPHEPGPPRTRPAGRVTLVGGGPGDPDLITVAGLRALMSADVVLADRLAPRELLADLPPHVRVHDVGKGPGAHVATQDQINALLVAEAAAGHHVVRFKGGDPFVLGRGGEEVEYVRAHGFDVRVIPGITSAVAVPGAAGIPVTHRGLAAGFSVVTGHAQLAGVPADPAHTLVVLMGVARLPETAAELARRGLPAATPVAIVENGCTPEQRTTIATLGTIVDAAGRAGVANPAVIVVGDVVRVASAPEELARRATAADPLESQPSTPLAAPLAAEPPAPLPAELPATP</sequence>
<dbReference type="InterPro" id="IPR000878">
    <property type="entry name" value="4pyrrol_Mease"/>
</dbReference>
<dbReference type="EC" id="2.1.1.107" evidence="1"/>
<evidence type="ECO:0000256" key="5">
    <source>
        <dbReference type="ARBA" id="ARBA00023244"/>
    </source>
</evidence>
<accession>A0ABP7DV34</accession>
<feature type="domain" description="Tetrapyrrole methylase" evidence="7">
    <location>
        <begin position="16"/>
        <end position="220"/>
    </location>
</feature>
<keyword evidence="2" id="KW-0489">Methyltransferase</keyword>
<evidence type="ECO:0000256" key="4">
    <source>
        <dbReference type="ARBA" id="ARBA00022691"/>
    </source>
</evidence>